<dbReference type="KEGG" id="gsl:Gasu_18840"/>
<dbReference type="eggNOG" id="ENOG502QRQR">
    <property type="taxonomic scope" value="Eukaryota"/>
</dbReference>
<keyword evidence="1" id="KW-0699">rRNA-binding</keyword>
<dbReference type="OrthoDB" id="1924787at2759"/>
<dbReference type="GO" id="GO:0140664">
    <property type="term" value="F:ATP-dependent DNA damage sensor activity"/>
    <property type="evidence" value="ECO:0007669"/>
    <property type="project" value="InterPro"/>
</dbReference>
<evidence type="ECO:0000256" key="2">
    <source>
        <dbReference type="ARBA" id="ARBA00022741"/>
    </source>
</evidence>
<dbReference type="InterPro" id="IPR036063">
    <property type="entry name" value="Smr_dom_sf"/>
</dbReference>
<dbReference type="GO" id="GO:0005524">
    <property type="term" value="F:ATP binding"/>
    <property type="evidence" value="ECO:0007669"/>
    <property type="project" value="UniProtKB-KW"/>
</dbReference>
<dbReference type="EMBL" id="KB454496">
    <property type="protein sequence ID" value="EME30871.1"/>
    <property type="molecule type" value="Genomic_DNA"/>
</dbReference>
<dbReference type="InterPro" id="IPR027417">
    <property type="entry name" value="P-loop_NTPase"/>
</dbReference>
<evidence type="ECO:0000313" key="10">
    <source>
        <dbReference type="EMBL" id="EME30871.1"/>
    </source>
</evidence>
<organism evidence="10 11">
    <name type="scientific">Galdieria sulphuraria</name>
    <name type="common">Red alga</name>
    <dbReference type="NCBI Taxonomy" id="130081"/>
    <lineage>
        <taxon>Eukaryota</taxon>
        <taxon>Rhodophyta</taxon>
        <taxon>Bangiophyceae</taxon>
        <taxon>Galdieriales</taxon>
        <taxon>Galdieriaceae</taxon>
        <taxon>Galdieria</taxon>
    </lineage>
</organism>
<dbReference type="SUPFAM" id="SSF52540">
    <property type="entry name" value="P-loop containing nucleoside triphosphate hydrolases"/>
    <property type="match status" value="1"/>
</dbReference>
<dbReference type="NCBIfam" id="TIGR01069">
    <property type="entry name" value="mutS2"/>
    <property type="match status" value="1"/>
</dbReference>
<keyword evidence="11" id="KW-1185">Reference proteome</keyword>
<dbReference type="HAMAP" id="MF_00092">
    <property type="entry name" value="MutS2"/>
    <property type="match status" value="1"/>
</dbReference>
<dbReference type="Pfam" id="PF01713">
    <property type="entry name" value="Smr"/>
    <property type="match status" value="1"/>
</dbReference>
<dbReference type="RefSeq" id="XP_005707391.1">
    <property type="nucleotide sequence ID" value="XM_005707334.1"/>
</dbReference>
<dbReference type="Pfam" id="PF00488">
    <property type="entry name" value="MutS_V"/>
    <property type="match status" value="1"/>
</dbReference>
<dbReference type="GO" id="GO:0004519">
    <property type="term" value="F:endonuclease activity"/>
    <property type="evidence" value="ECO:0007669"/>
    <property type="project" value="InterPro"/>
</dbReference>
<proteinExistence type="inferred from homology"/>
<reference evidence="11" key="1">
    <citation type="journal article" date="2013" name="Science">
        <title>Gene transfer from bacteria and archaea facilitated evolution of an extremophilic eukaryote.</title>
        <authorList>
            <person name="Schonknecht G."/>
            <person name="Chen W.H."/>
            <person name="Ternes C.M."/>
            <person name="Barbier G.G."/>
            <person name="Shrestha R.P."/>
            <person name="Stanke M."/>
            <person name="Brautigam A."/>
            <person name="Baker B.J."/>
            <person name="Banfield J.F."/>
            <person name="Garavito R.M."/>
            <person name="Carr K."/>
            <person name="Wilkerson C."/>
            <person name="Rensing S.A."/>
            <person name="Gagneul D."/>
            <person name="Dickenson N.E."/>
            <person name="Oesterhelt C."/>
            <person name="Lercher M.J."/>
            <person name="Weber A.P."/>
        </authorList>
    </citation>
    <scope>NUCLEOTIDE SEQUENCE [LARGE SCALE GENOMIC DNA]</scope>
    <source>
        <strain evidence="11">074W</strain>
    </source>
</reference>
<dbReference type="PIRSF" id="PIRSF005814">
    <property type="entry name" value="MutS_YshD"/>
    <property type="match status" value="1"/>
</dbReference>
<dbReference type="Gene3D" id="1.10.1420.10">
    <property type="match status" value="2"/>
</dbReference>
<evidence type="ECO:0000259" key="9">
    <source>
        <dbReference type="SMART" id="SM00534"/>
    </source>
</evidence>
<sequence>MGMTSCDACCPSCVCHYYYFVSLQIIQLKSCRCYCNNRIYICVHSRLARKCCLQNKLGFQSQLRSQPVRKGPYCSVLSELIQQKGSQQETYDEVFTSYREQLEHETLKALDWFPICEKVADFCQTDRVRLFVANGMKVNHWSKEQTQQYLMETNECIRFMESGYSPTDWMVGANLLENIVDRAQKGSLLTPRELYQIVSTTLAISNWKQSLQSQSTNYPLLYRIVENVVSMKDLEDSICRSVDEKEQIRDNASIRLYETRTQIRSTFVHIRKVLHSLLQQHEESLQEPIYTERFGRYVIPVKATRRNRVPGIIQDISSSGSTLYIEPNSIRSLTNRMQQLRHIEEEAIEEILFDLSRKVCENADHLLYISHAIFQLDWILARAQFSQQINGRFPTIVESFSNAALSCKVDAWKLRGVRHPLLERNSIVPIDFEVRPGVTAVCITGPNTGGKTVALKTFGIVILMTKVGLFVPCEQNDVHIPFFEDIFADVGDHQSVTQSLSTFSSHILRIQRIVQLSHKRSLVLLDEIGTGTDPVEGCALAMSLLLYLVERVGFLMATTHHGELKTLKYKDARFENASVELDTFSLRPTYRLIWGVAGRSSAIAIAQRLGLDNWITQSARSIVENGVDKLSLAIEDIERTKQQVIEMKEQIERKERELECLERQLMEREERIQQLENEWIETKKQALEQDFANAREQIAKVIKEVQRCGSDASLIMERKQELESLMLEQKSASHHDSVSGTKVRKGDWVLVKRLSSEPLQVVEGMNNKGDFMVRFGSIRVKVSIMEAEVVNDPTIQKVENRSKLSKKRSTNSTLVSSTSSSIRAKWNTIDVRGCRVEEAAAKIENELGRNAECNQYFIIHGFGPLRTGLRHYFYRHPLIRQMNDADTENGGQGVTILHLHMG</sequence>
<dbReference type="PANTHER" id="PTHR48466:SF2">
    <property type="entry name" value="OS10G0509000 PROTEIN"/>
    <property type="match status" value="1"/>
</dbReference>
<dbReference type="SUPFAM" id="SSF48334">
    <property type="entry name" value="DNA repair protein MutS, domain III"/>
    <property type="match status" value="1"/>
</dbReference>
<evidence type="ECO:0000313" key="11">
    <source>
        <dbReference type="Proteomes" id="UP000030680"/>
    </source>
</evidence>
<keyword evidence="2" id="KW-0547">Nucleotide-binding</keyword>
<dbReference type="GO" id="GO:0006298">
    <property type="term" value="P:mismatch repair"/>
    <property type="evidence" value="ECO:0007669"/>
    <property type="project" value="InterPro"/>
</dbReference>
<dbReference type="Gene3D" id="3.30.1370.110">
    <property type="match status" value="1"/>
</dbReference>
<dbReference type="GO" id="GO:0045910">
    <property type="term" value="P:negative regulation of DNA recombination"/>
    <property type="evidence" value="ECO:0007669"/>
    <property type="project" value="InterPro"/>
</dbReference>
<evidence type="ECO:0000256" key="4">
    <source>
        <dbReference type="ARBA" id="ARBA00022840"/>
    </source>
</evidence>
<dbReference type="InterPro" id="IPR045076">
    <property type="entry name" value="MutS"/>
</dbReference>
<dbReference type="Proteomes" id="UP000030680">
    <property type="component" value="Unassembled WGS sequence"/>
</dbReference>
<dbReference type="InterPro" id="IPR005747">
    <property type="entry name" value="MutS2"/>
</dbReference>
<dbReference type="GO" id="GO:0030983">
    <property type="term" value="F:mismatched DNA binding"/>
    <property type="evidence" value="ECO:0007669"/>
    <property type="project" value="InterPro"/>
</dbReference>
<evidence type="ECO:0000256" key="1">
    <source>
        <dbReference type="ARBA" id="ARBA00022730"/>
    </source>
</evidence>
<dbReference type="Gramene" id="EME30871">
    <property type="protein sequence ID" value="EME30871"/>
    <property type="gene ID" value="Gasu_18840"/>
</dbReference>
<dbReference type="GO" id="GO:0019843">
    <property type="term" value="F:rRNA binding"/>
    <property type="evidence" value="ECO:0007669"/>
    <property type="project" value="UniProtKB-KW"/>
</dbReference>
<dbReference type="GO" id="GO:0016887">
    <property type="term" value="F:ATP hydrolysis activity"/>
    <property type="evidence" value="ECO:0007669"/>
    <property type="project" value="InterPro"/>
</dbReference>
<dbReference type="STRING" id="130081.M2W555"/>
<dbReference type="InterPro" id="IPR036187">
    <property type="entry name" value="DNA_mismatch_repair_MutS_sf"/>
</dbReference>
<dbReference type="FunFam" id="3.40.50.300:FF:000830">
    <property type="entry name" value="Endonuclease MutS2"/>
    <property type="match status" value="1"/>
</dbReference>
<dbReference type="SMART" id="SM00534">
    <property type="entry name" value="MUTSac"/>
    <property type="match status" value="1"/>
</dbReference>
<evidence type="ECO:0000259" key="8">
    <source>
        <dbReference type="SMART" id="SM00533"/>
    </source>
</evidence>
<gene>
    <name evidence="10" type="ORF">Gasu_18840</name>
</gene>
<accession>M2W555</accession>
<dbReference type="InterPro" id="IPR000432">
    <property type="entry name" value="DNA_mismatch_repair_MutS_C"/>
</dbReference>
<keyword evidence="7" id="KW-0175">Coiled coil</keyword>
<dbReference type="AlphaFoldDB" id="M2W555"/>
<evidence type="ECO:0000256" key="3">
    <source>
        <dbReference type="ARBA" id="ARBA00022801"/>
    </source>
</evidence>
<evidence type="ECO:0000256" key="5">
    <source>
        <dbReference type="ARBA" id="ARBA00022884"/>
    </source>
</evidence>
<feature type="coiled-coil region" evidence="7">
    <location>
        <begin position="630"/>
        <end position="704"/>
    </location>
</feature>
<dbReference type="GeneID" id="17089565"/>
<keyword evidence="4" id="KW-0067">ATP-binding</keyword>
<name>M2W555_GALSU</name>
<keyword evidence="3" id="KW-0378">Hydrolase</keyword>
<keyword evidence="5" id="KW-0694">RNA-binding</keyword>
<dbReference type="Gene3D" id="3.40.50.300">
    <property type="entry name" value="P-loop containing nucleotide triphosphate hydrolases"/>
    <property type="match status" value="1"/>
</dbReference>
<evidence type="ECO:0000256" key="7">
    <source>
        <dbReference type="SAM" id="Coils"/>
    </source>
</evidence>
<keyword evidence="6" id="KW-0238">DNA-binding</keyword>
<dbReference type="PANTHER" id="PTHR48466">
    <property type="entry name" value="OS10G0509000 PROTEIN-RELATED"/>
    <property type="match status" value="1"/>
</dbReference>
<dbReference type="InterPro" id="IPR002625">
    <property type="entry name" value="Smr_dom"/>
</dbReference>
<dbReference type="InterPro" id="IPR007696">
    <property type="entry name" value="DNA_mismatch_repair_MutS_core"/>
</dbReference>
<feature type="domain" description="DNA mismatch repair proteins mutS family" evidence="9">
    <location>
        <begin position="438"/>
        <end position="624"/>
    </location>
</feature>
<evidence type="ECO:0000256" key="6">
    <source>
        <dbReference type="ARBA" id="ARBA00023125"/>
    </source>
</evidence>
<protein>
    <submittedName>
        <fullName evidence="10">DNA mismatch repair protein MutS2</fullName>
    </submittedName>
</protein>
<dbReference type="OMA" id="IHAIIND"/>
<feature type="domain" description="DNA mismatch repair protein MutS core" evidence="8">
    <location>
        <begin position="82"/>
        <end position="425"/>
    </location>
</feature>
<dbReference type="SMART" id="SM00533">
    <property type="entry name" value="MUTSd"/>
    <property type="match status" value="1"/>
</dbReference>